<keyword evidence="2" id="KW-0812">Transmembrane</keyword>
<feature type="transmembrane region" description="Helical" evidence="2">
    <location>
        <begin position="181"/>
        <end position="200"/>
    </location>
</feature>
<comment type="caution">
    <text evidence="3">The sequence shown here is derived from an EMBL/GenBank/DDBJ whole genome shotgun (WGS) entry which is preliminary data.</text>
</comment>
<feature type="region of interest" description="Disordered" evidence="1">
    <location>
        <begin position="1"/>
        <end position="101"/>
    </location>
</feature>
<evidence type="ECO:0000313" key="3">
    <source>
        <dbReference type="EMBL" id="KAJ4959333.1"/>
    </source>
</evidence>
<dbReference type="PANTHER" id="PTHR35469:SF4">
    <property type="entry name" value="TRANSMEMBRANE PROTEIN"/>
    <property type="match status" value="1"/>
</dbReference>
<gene>
    <name evidence="3" type="ORF">NE237_026444</name>
</gene>
<sequence length="297" mass="32540">MQREMETSGRDSRRRKIAERGNDRLALITGRIQNLPSTPSSPSSSSGPHHAYTASLPDFSLDSPRQQSYRSTQSNVSIRSEEVPSSPSTPKYETSNKSAGNAAFTPISRMAPQVQKCETSVDNLRTAPLDISSKTPASLARNLSTKMVDTEPRSETQQQNSRIFTTNRIISSISASERTRLRCSIGIALFVVLSHLRFPLLGRSSFVGSTIAARPVYLILLTDFTLVLARLFGKKENSGKAQEEAKQEPSEDGYDWTEGLGKALEIGLVLQKVIGAAFRDCSVYLVIVVCGLCLLQL</sequence>
<dbReference type="OrthoDB" id="1922492at2759"/>
<dbReference type="EMBL" id="JAMYWD010000010">
    <property type="protein sequence ID" value="KAJ4959333.1"/>
    <property type="molecule type" value="Genomic_DNA"/>
</dbReference>
<feature type="compositionally biased region" description="Polar residues" evidence="1">
    <location>
        <begin position="63"/>
        <end position="99"/>
    </location>
</feature>
<proteinExistence type="predicted"/>
<reference evidence="3" key="1">
    <citation type="journal article" date="2023" name="Plant J.">
        <title>The genome of the king protea, Protea cynaroides.</title>
        <authorList>
            <person name="Chang J."/>
            <person name="Duong T.A."/>
            <person name="Schoeman C."/>
            <person name="Ma X."/>
            <person name="Roodt D."/>
            <person name="Barker N."/>
            <person name="Li Z."/>
            <person name="Van de Peer Y."/>
            <person name="Mizrachi E."/>
        </authorList>
    </citation>
    <scope>NUCLEOTIDE SEQUENCE</scope>
    <source>
        <tissue evidence="3">Young leaves</tissue>
    </source>
</reference>
<feature type="compositionally biased region" description="Basic and acidic residues" evidence="1">
    <location>
        <begin position="1"/>
        <end position="11"/>
    </location>
</feature>
<accession>A0A9Q0H6P8</accession>
<evidence type="ECO:0000256" key="2">
    <source>
        <dbReference type="SAM" id="Phobius"/>
    </source>
</evidence>
<dbReference type="Proteomes" id="UP001141806">
    <property type="component" value="Unassembled WGS sequence"/>
</dbReference>
<protein>
    <submittedName>
        <fullName evidence="3">Uncharacterized protein</fullName>
    </submittedName>
</protein>
<dbReference type="PANTHER" id="PTHR35469">
    <property type="entry name" value="TRANSMEMBRANE PROTEIN"/>
    <property type="match status" value="1"/>
</dbReference>
<feature type="compositionally biased region" description="Low complexity" evidence="1">
    <location>
        <begin position="36"/>
        <end position="48"/>
    </location>
</feature>
<keyword evidence="4" id="KW-1185">Reference proteome</keyword>
<organism evidence="3 4">
    <name type="scientific">Protea cynaroides</name>
    <dbReference type="NCBI Taxonomy" id="273540"/>
    <lineage>
        <taxon>Eukaryota</taxon>
        <taxon>Viridiplantae</taxon>
        <taxon>Streptophyta</taxon>
        <taxon>Embryophyta</taxon>
        <taxon>Tracheophyta</taxon>
        <taxon>Spermatophyta</taxon>
        <taxon>Magnoliopsida</taxon>
        <taxon>Proteales</taxon>
        <taxon>Proteaceae</taxon>
        <taxon>Protea</taxon>
    </lineage>
</organism>
<keyword evidence="2" id="KW-1133">Transmembrane helix</keyword>
<evidence type="ECO:0000256" key="1">
    <source>
        <dbReference type="SAM" id="MobiDB-lite"/>
    </source>
</evidence>
<evidence type="ECO:0000313" key="4">
    <source>
        <dbReference type="Proteomes" id="UP001141806"/>
    </source>
</evidence>
<dbReference type="AlphaFoldDB" id="A0A9Q0H6P8"/>
<name>A0A9Q0H6P8_9MAGN</name>
<keyword evidence="2" id="KW-0472">Membrane</keyword>
<feature type="transmembrane region" description="Helical" evidence="2">
    <location>
        <begin position="212"/>
        <end position="232"/>
    </location>
</feature>